<evidence type="ECO:0000256" key="4">
    <source>
        <dbReference type="ARBA" id="ARBA00022917"/>
    </source>
</evidence>
<sequence>MRLVLAGTPEVAVPSLRALLASRHDVVGVVTRPDAGAGRGRRSRPSPVRVVAEEHGLPVLAPDHPREPAFVEALAALAPDCVPVVAYGALVPRAAREVPRHGWVNLHFSLLPAWRGAAPVQRAVMAGDDVTGATVFRLEAGMDTGPVLGTMTERVRPRDTAGDLLDRLAVAGAGLLVQVLDALEDGTVHAVPQPDDGVSLAPKLLPADARVDFARPALAVDRQVRGCTPAPGAWTTLTGRRLKLGPVEPVAAVPDGAAPLAPGQVLLVDGAVLVGTGTTPVRLGTVQPEGRAAMPAADWARGARLDPGTVLGDHSPGPAGAPSAAPAAHPADDEDPRA</sequence>
<dbReference type="InterPro" id="IPR041711">
    <property type="entry name" value="Met-tRNA-FMT_N"/>
</dbReference>
<evidence type="ECO:0000313" key="10">
    <source>
        <dbReference type="Proteomes" id="UP001595685"/>
    </source>
</evidence>
<dbReference type="Pfam" id="PF02911">
    <property type="entry name" value="Formyl_trans_C"/>
    <property type="match status" value="1"/>
</dbReference>
<proteinExistence type="inferred from homology"/>
<dbReference type="PANTHER" id="PTHR11138">
    <property type="entry name" value="METHIONYL-TRNA FORMYLTRANSFERASE"/>
    <property type="match status" value="1"/>
</dbReference>
<feature type="binding site" evidence="5">
    <location>
        <begin position="109"/>
        <end position="112"/>
    </location>
    <ligand>
        <name>(6S)-5,6,7,8-tetrahydrofolate</name>
        <dbReference type="ChEBI" id="CHEBI:57453"/>
    </ligand>
</feature>
<evidence type="ECO:0000256" key="5">
    <source>
        <dbReference type="HAMAP-Rule" id="MF_00182"/>
    </source>
</evidence>
<evidence type="ECO:0000259" key="7">
    <source>
        <dbReference type="Pfam" id="PF00551"/>
    </source>
</evidence>
<keyword evidence="10" id="KW-1185">Reference proteome</keyword>
<protein>
    <recommendedName>
        <fullName evidence="2 5">Methionyl-tRNA formyltransferase</fullName>
        <ecNumber evidence="2 5">2.1.2.9</ecNumber>
    </recommendedName>
</protein>
<evidence type="ECO:0000256" key="3">
    <source>
        <dbReference type="ARBA" id="ARBA00022679"/>
    </source>
</evidence>
<evidence type="ECO:0000259" key="8">
    <source>
        <dbReference type="Pfam" id="PF02911"/>
    </source>
</evidence>
<evidence type="ECO:0000256" key="1">
    <source>
        <dbReference type="ARBA" id="ARBA00010699"/>
    </source>
</evidence>
<reference evidence="10" key="1">
    <citation type="journal article" date="2019" name="Int. J. Syst. Evol. Microbiol.">
        <title>The Global Catalogue of Microorganisms (GCM) 10K type strain sequencing project: providing services to taxonomists for standard genome sequencing and annotation.</title>
        <authorList>
            <consortium name="The Broad Institute Genomics Platform"/>
            <consortium name="The Broad Institute Genome Sequencing Center for Infectious Disease"/>
            <person name="Wu L."/>
            <person name="Ma J."/>
        </authorList>
    </citation>
    <scope>NUCLEOTIDE SEQUENCE [LARGE SCALE GENOMIC DNA]</scope>
    <source>
        <strain evidence="10">NCAIM B.02333</strain>
    </source>
</reference>
<dbReference type="EC" id="2.1.2.9" evidence="2 5"/>
<dbReference type="InterPro" id="IPR044135">
    <property type="entry name" value="Met-tRNA-FMT_C"/>
</dbReference>
<dbReference type="Gene3D" id="3.40.50.12230">
    <property type="match status" value="1"/>
</dbReference>
<dbReference type="InterPro" id="IPR011034">
    <property type="entry name" value="Formyl_transferase-like_C_sf"/>
</dbReference>
<dbReference type="InterPro" id="IPR036477">
    <property type="entry name" value="Formyl_transf_N_sf"/>
</dbReference>
<keyword evidence="4 5" id="KW-0648">Protein biosynthesis</keyword>
<gene>
    <name evidence="5 9" type="primary">fmt</name>
    <name evidence="9" type="ORF">ACFOLH_03495</name>
</gene>
<comment type="catalytic activity">
    <reaction evidence="5">
        <text>L-methionyl-tRNA(fMet) + (6R)-10-formyltetrahydrofolate = N-formyl-L-methionyl-tRNA(fMet) + (6S)-5,6,7,8-tetrahydrofolate + H(+)</text>
        <dbReference type="Rhea" id="RHEA:24380"/>
        <dbReference type="Rhea" id="RHEA-COMP:9952"/>
        <dbReference type="Rhea" id="RHEA-COMP:9953"/>
        <dbReference type="ChEBI" id="CHEBI:15378"/>
        <dbReference type="ChEBI" id="CHEBI:57453"/>
        <dbReference type="ChEBI" id="CHEBI:78530"/>
        <dbReference type="ChEBI" id="CHEBI:78844"/>
        <dbReference type="ChEBI" id="CHEBI:195366"/>
        <dbReference type="EC" id="2.1.2.9"/>
    </reaction>
</comment>
<evidence type="ECO:0000313" key="9">
    <source>
        <dbReference type="EMBL" id="MFC3687402.1"/>
    </source>
</evidence>
<comment type="function">
    <text evidence="5">Attaches a formyl group to the free amino group of methionyl-tRNA(fMet). The formyl group appears to play a dual role in the initiator identity of N-formylmethionyl-tRNA by promoting its recognition by IF2 and preventing the misappropriation of this tRNA by the elongation apparatus.</text>
</comment>
<dbReference type="InterPro" id="IPR005793">
    <property type="entry name" value="Formyl_trans_C"/>
</dbReference>
<dbReference type="SUPFAM" id="SSF53328">
    <property type="entry name" value="Formyltransferase"/>
    <property type="match status" value="1"/>
</dbReference>
<dbReference type="Pfam" id="PF00551">
    <property type="entry name" value="Formyl_trans_N"/>
    <property type="match status" value="1"/>
</dbReference>
<dbReference type="NCBIfam" id="TIGR00460">
    <property type="entry name" value="fmt"/>
    <property type="match status" value="1"/>
</dbReference>
<dbReference type="CDD" id="cd08646">
    <property type="entry name" value="FMT_core_Met-tRNA-FMT_N"/>
    <property type="match status" value="1"/>
</dbReference>
<feature type="compositionally biased region" description="Low complexity" evidence="6">
    <location>
        <begin position="314"/>
        <end position="329"/>
    </location>
</feature>
<dbReference type="RefSeq" id="WP_376984036.1">
    <property type="nucleotide sequence ID" value="NZ_JBHRWW010000002.1"/>
</dbReference>
<dbReference type="HAMAP" id="MF_00182">
    <property type="entry name" value="Formyl_trans"/>
    <property type="match status" value="1"/>
</dbReference>
<dbReference type="InterPro" id="IPR005794">
    <property type="entry name" value="Fmt"/>
</dbReference>
<comment type="similarity">
    <text evidence="1 5">Belongs to the Fmt family.</text>
</comment>
<dbReference type="CDD" id="cd08704">
    <property type="entry name" value="Met_tRNA_FMT_C"/>
    <property type="match status" value="1"/>
</dbReference>
<feature type="region of interest" description="Disordered" evidence="6">
    <location>
        <begin position="303"/>
        <end position="338"/>
    </location>
</feature>
<dbReference type="EMBL" id="JBHRWW010000002">
    <property type="protein sequence ID" value="MFC3687402.1"/>
    <property type="molecule type" value="Genomic_DNA"/>
</dbReference>
<dbReference type="PANTHER" id="PTHR11138:SF5">
    <property type="entry name" value="METHIONYL-TRNA FORMYLTRANSFERASE, MITOCHONDRIAL"/>
    <property type="match status" value="1"/>
</dbReference>
<evidence type="ECO:0000256" key="6">
    <source>
        <dbReference type="SAM" id="MobiDB-lite"/>
    </source>
</evidence>
<accession>A0ABV7WER1</accession>
<dbReference type="Proteomes" id="UP001595685">
    <property type="component" value="Unassembled WGS sequence"/>
</dbReference>
<feature type="domain" description="Formyl transferase C-terminal" evidence="8">
    <location>
        <begin position="205"/>
        <end position="303"/>
    </location>
</feature>
<feature type="domain" description="Formyl transferase N-terminal" evidence="7">
    <location>
        <begin position="4"/>
        <end position="180"/>
    </location>
</feature>
<evidence type="ECO:0000256" key="2">
    <source>
        <dbReference type="ARBA" id="ARBA00012261"/>
    </source>
</evidence>
<dbReference type="InterPro" id="IPR002376">
    <property type="entry name" value="Formyl_transf_N"/>
</dbReference>
<keyword evidence="3 5" id="KW-0808">Transferase</keyword>
<comment type="caution">
    <text evidence="9">The sequence shown here is derived from an EMBL/GenBank/DDBJ whole genome shotgun (WGS) entry which is preliminary data.</text>
</comment>
<name>A0ABV7WER1_9MICO</name>
<organism evidence="9 10">
    <name type="scientific">Aquipuribacter hungaricus</name>
    <dbReference type="NCBI Taxonomy" id="545624"/>
    <lineage>
        <taxon>Bacteria</taxon>
        <taxon>Bacillati</taxon>
        <taxon>Actinomycetota</taxon>
        <taxon>Actinomycetes</taxon>
        <taxon>Micrococcales</taxon>
        <taxon>Intrasporangiaceae</taxon>
        <taxon>Aquipuribacter</taxon>
    </lineage>
</organism>
<dbReference type="GO" id="GO:0004479">
    <property type="term" value="F:methionyl-tRNA formyltransferase activity"/>
    <property type="evidence" value="ECO:0007669"/>
    <property type="project" value="UniProtKB-EC"/>
</dbReference>
<dbReference type="SUPFAM" id="SSF50486">
    <property type="entry name" value="FMT C-terminal domain-like"/>
    <property type="match status" value="1"/>
</dbReference>